<dbReference type="PRINTS" id="PR00080">
    <property type="entry name" value="SDRFAMILY"/>
</dbReference>
<dbReference type="PRINTS" id="PR00081">
    <property type="entry name" value="GDHRDH"/>
</dbReference>
<evidence type="ECO:0000256" key="2">
    <source>
        <dbReference type="ARBA" id="ARBA00022857"/>
    </source>
</evidence>
<evidence type="ECO:0000256" key="4">
    <source>
        <dbReference type="RuleBase" id="RU000363"/>
    </source>
</evidence>
<keyword evidence="2" id="KW-0521">NADP</keyword>
<dbReference type="InterPro" id="IPR036291">
    <property type="entry name" value="NAD(P)-bd_dom_sf"/>
</dbReference>
<evidence type="ECO:0008006" key="7">
    <source>
        <dbReference type="Google" id="ProtNLM"/>
    </source>
</evidence>
<evidence type="ECO:0000313" key="5">
    <source>
        <dbReference type="EMBL" id="ODQ70708.1"/>
    </source>
</evidence>
<dbReference type="GO" id="GO:0016616">
    <property type="term" value="F:oxidoreductase activity, acting on the CH-OH group of donors, NAD or NADP as acceptor"/>
    <property type="evidence" value="ECO:0007669"/>
    <property type="project" value="TreeGrafter"/>
</dbReference>
<name>A0A1E3PZI1_LIPST</name>
<evidence type="ECO:0000256" key="1">
    <source>
        <dbReference type="ARBA" id="ARBA00006484"/>
    </source>
</evidence>
<gene>
    <name evidence="5" type="ORF">LIPSTDRAFT_5472</name>
</gene>
<evidence type="ECO:0000313" key="6">
    <source>
        <dbReference type="Proteomes" id="UP000094385"/>
    </source>
</evidence>
<keyword evidence="3" id="KW-0560">Oxidoreductase</keyword>
<keyword evidence="6" id="KW-1185">Reference proteome</keyword>
<dbReference type="EMBL" id="KV454299">
    <property type="protein sequence ID" value="ODQ70708.1"/>
    <property type="molecule type" value="Genomic_DNA"/>
</dbReference>
<dbReference type="PANTHER" id="PTHR42760">
    <property type="entry name" value="SHORT-CHAIN DEHYDROGENASES/REDUCTASES FAMILY MEMBER"/>
    <property type="match status" value="1"/>
</dbReference>
<dbReference type="Gene3D" id="3.40.50.720">
    <property type="entry name" value="NAD(P)-binding Rossmann-like Domain"/>
    <property type="match status" value="1"/>
</dbReference>
<dbReference type="Proteomes" id="UP000094385">
    <property type="component" value="Unassembled WGS sequence"/>
</dbReference>
<proteinExistence type="inferred from homology"/>
<evidence type="ECO:0000256" key="3">
    <source>
        <dbReference type="ARBA" id="ARBA00023002"/>
    </source>
</evidence>
<reference evidence="5 6" key="1">
    <citation type="journal article" date="2016" name="Proc. Natl. Acad. Sci. U.S.A.">
        <title>Comparative genomics of biotechnologically important yeasts.</title>
        <authorList>
            <person name="Riley R."/>
            <person name="Haridas S."/>
            <person name="Wolfe K.H."/>
            <person name="Lopes M.R."/>
            <person name="Hittinger C.T."/>
            <person name="Goeker M."/>
            <person name="Salamov A.A."/>
            <person name="Wisecaver J.H."/>
            <person name="Long T.M."/>
            <person name="Calvey C.H."/>
            <person name="Aerts A.L."/>
            <person name="Barry K.W."/>
            <person name="Choi C."/>
            <person name="Clum A."/>
            <person name="Coughlan A.Y."/>
            <person name="Deshpande S."/>
            <person name="Douglass A.P."/>
            <person name="Hanson S.J."/>
            <person name="Klenk H.-P."/>
            <person name="LaButti K.M."/>
            <person name="Lapidus A."/>
            <person name="Lindquist E.A."/>
            <person name="Lipzen A.M."/>
            <person name="Meier-Kolthoff J.P."/>
            <person name="Ohm R.A."/>
            <person name="Otillar R.P."/>
            <person name="Pangilinan J.L."/>
            <person name="Peng Y."/>
            <person name="Rokas A."/>
            <person name="Rosa C.A."/>
            <person name="Scheuner C."/>
            <person name="Sibirny A.A."/>
            <person name="Slot J.C."/>
            <person name="Stielow J.B."/>
            <person name="Sun H."/>
            <person name="Kurtzman C.P."/>
            <person name="Blackwell M."/>
            <person name="Grigoriev I.V."/>
            <person name="Jeffries T.W."/>
        </authorList>
    </citation>
    <scope>NUCLEOTIDE SEQUENCE [LARGE SCALE GENOMIC DNA]</scope>
    <source>
        <strain evidence="5 6">NRRL Y-11557</strain>
    </source>
</reference>
<dbReference type="SUPFAM" id="SSF51735">
    <property type="entry name" value="NAD(P)-binding Rossmann-fold domains"/>
    <property type="match status" value="1"/>
</dbReference>
<dbReference type="Pfam" id="PF00106">
    <property type="entry name" value="adh_short"/>
    <property type="match status" value="1"/>
</dbReference>
<dbReference type="FunFam" id="3.40.50.720:FF:000398">
    <property type="entry name" value="Probable 2-deoxy-D-gluconate 3-dehydrogenase"/>
    <property type="match status" value="1"/>
</dbReference>
<dbReference type="OrthoDB" id="294295at2759"/>
<dbReference type="InterPro" id="IPR020904">
    <property type="entry name" value="Sc_DH/Rdtase_CS"/>
</dbReference>
<organism evidence="5 6">
    <name type="scientific">Lipomyces starkeyi NRRL Y-11557</name>
    <dbReference type="NCBI Taxonomy" id="675824"/>
    <lineage>
        <taxon>Eukaryota</taxon>
        <taxon>Fungi</taxon>
        <taxon>Dikarya</taxon>
        <taxon>Ascomycota</taxon>
        <taxon>Saccharomycotina</taxon>
        <taxon>Lipomycetes</taxon>
        <taxon>Lipomycetales</taxon>
        <taxon>Lipomycetaceae</taxon>
        <taxon>Lipomyces</taxon>
    </lineage>
</organism>
<protein>
    <recommendedName>
        <fullName evidence="7">2-deoxy-D-gluconate 3-dehydrogenase</fullName>
    </recommendedName>
</protein>
<dbReference type="STRING" id="675824.A0A1E3PZI1"/>
<dbReference type="InterPro" id="IPR002347">
    <property type="entry name" value="SDR_fam"/>
</dbReference>
<accession>A0A1E3PZI1</accession>
<comment type="similarity">
    <text evidence="1 4">Belongs to the short-chain dehydrogenases/reductases (SDR) family.</text>
</comment>
<dbReference type="AlphaFoldDB" id="A0A1E3PZI1"/>
<dbReference type="PROSITE" id="PS00061">
    <property type="entry name" value="ADH_SHORT"/>
    <property type="match status" value="1"/>
</dbReference>
<dbReference type="PANTHER" id="PTHR42760:SF5">
    <property type="entry name" value="2-DEHYDRO-3-DEOXY-D-GLUCONATE 5-DEHYDROGENASE"/>
    <property type="match status" value="1"/>
</dbReference>
<sequence length="258" mass="27661">MAEIDYLASLFSLVGKTALCTGATRGIGQNMSLALAKAGADIILVQRNENPATKEKVEAVGRKCYIITADLSSKEEVRSIVPKAIELGLKIDILLNCAGIQRRSPSTNFPEDAWEEVLQVNLTTCFVLCRDVGKHIIEDGRQGKIINIASLLTFQGGITVPAYAASKGGIGQLTKALSNEWISKGVNVNAIAPGYIATDMNEALIADPVRSRQILERIPAQRWGNPSDFEGAAVFLASNASKYVSGDILLIDGGWMGR</sequence>